<dbReference type="AlphaFoldDB" id="A0AA37S520"/>
<dbReference type="SUPFAM" id="SSF103088">
    <property type="entry name" value="OmpA-like"/>
    <property type="match status" value="1"/>
</dbReference>
<dbReference type="Gene3D" id="3.30.1330.60">
    <property type="entry name" value="OmpA-like domain"/>
    <property type="match status" value="1"/>
</dbReference>
<comment type="caution">
    <text evidence="10">The sequence shown here is derived from an EMBL/GenBank/DDBJ whole genome shotgun (WGS) entry which is preliminary data.</text>
</comment>
<keyword evidence="3" id="KW-1003">Cell membrane</keyword>
<dbReference type="Proteomes" id="UP001161408">
    <property type="component" value="Unassembled WGS sequence"/>
</dbReference>
<name>A0AA37S520_9GAMM</name>
<dbReference type="PANTHER" id="PTHR30329:SF21">
    <property type="entry name" value="LIPOPROTEIN YIAD-RELATED"/>
    <property type="match status" value="1"/>
</dbReference>
<evidence type="ECO:0000256" key="2">
    <source>
        <dbReference type="ARBA" id="ARBA00008914"/>
    </source>
</evidence>
<evidence type="ECO:0000256" key="5">
    <source>
        <dbReference type="ARBA" id="ARBA00022989"/>
    </source>
</evidence>
<dbReference type="InterPro" id="IPR025713">
    <property type="entry name" value="MotB-like_N_dom"/>
</dbReference>
<organism evidence="10 11">
    <name type="scientific">Pseudoalteromonas tetraodonis GFC</name>
    <dbReference type="NCBI Taxonomy" id="1315271"/>
    <lineage>
        <taxon>Bacteria</taxon>
        <taxon>Pseudomonadati</taxon>
        <taxon>Pseudomonadota</taxon>
        <taxon>Gammaproteobacteria</taxon>
        <taxon>Alteromonadales</taxon>
        <taxon>Pseudoalteromonadaceae</taxon>
        <taxon>Pseudoalteromonas</taxon>
    </lineage>
</organism>
<evidence type="ECO:0000256" key="4">
    <source>
        <dbReference type="ARBA" id="ARBA00022692"/>
    </source>
</evidence>
<dbReference type="EMBL" id="BSNE01000014">
    <property type="protein sequence ID" value="GLQ03495.1"/>
    <property type="molecule type" value="Genomic_DNA"/>
</dbReference>
<feature type="transmembrane region" description="Helical" evidence="8">
    <location>
        <begin position="25"/>
        <end position="49"/>
    </location>
</feature>
<evidence type="ECO:0000256" key="1">
    <source>
        <dbReference type="ARBA" id="ARBA00004162"/>
    </source>
</evidence>
<sequence>MMENKNQEIVIKRSRRRATEKPHGGAWKVAFADFTLAMMAFFMVMWIMAITNESEREEIAHYMRTHSIFDGGPAIFDPQNSPFPVDLGGSPSVIKHLESGITPPDSPKPGMSEVLQVPDGTVEPKAGQGEKLNSAIDSQFEASSELSLLLESIDELSKEELLKNNLLVEEVPLGLRVIIRDDKHHQMFERSKSQMTPFFEDLFLYLGGLVKDINNKIIISGHSDASLFIDGSSRNWDISGDRAQQARKVMTMGGMPSSQVLQVNAFSSNRPLNKENQKASENRRVELLILTKDAEGKFNQLFDDSNINNPVKKSASAATANKPVLRLEENYE</sequence>
<feature type="domain" description="OmpA-like" evidence="9">
    <location>
        <begin position="173"/>
        <end position="293"/>
    </location>
</feature>
<comment type="similarity">
    <text evidence="2">Belongs to the MotB family.</text>
</comment>
<keyword evidence="4 8" id="KW-0812">Transmembrane</keyword>
<dbReference type="Pfam" id="PF00691">
    <property type="entry name" value="OmpA"/>
    <property type="match status" value="1"/>
</dbReference>
<gene>
    <name evidence="10" type="primary">lafU</name>
    <name evidence="10" type="ORF">GCM10007914_23760</name>
</gene>
<keyword evidence="5 8" id="KW-1133">Transmembrane helix</keyword>
<dbReference type="PROSITE" id="PS51123">
    <property type="entry name" value="OMPA_2"/>
    <property type="match status" value="1"/>
</dbReference>
<reference evidence="10" key="2">
    <citation type="submission" date="2023-01" db="EMBL/GenBank/DDBJ databases">
        <title>Draft genome sequence of Pseudoalteromonas tetraodonis strain NBRC 103034.</title>
        <authorList>
            <person name="Sun Q."/>
            <person name="Mori K."/>
        </authorList>
    </citation>
    <scope>NUCLEOTIDE SEQUENCE</scope>
    <source>
        <strain evidence="10">NBRC 103034</strain>
    </source>
</reference>
<protein>
    <submittedName>
        <fullName evidence="10">Chemotaxis protein LafU</fullName>
    </submittedName>
</protein>
<evidence type="ECO:0000256" key="7">
    <source>
        <dbReference type="PROSITE-ProRule" id="PRU00473"/>
    </source>
</evidence>
<dbReference type="GeneID" id="99693608"/>
<keyword evidence="11" id="KW-1185">Reference proteome</keyword>
<dbReference type="PANTHER" id="PTHR30329">
    <property type="entry name" value="STATOR ELEMENT OF FLAGELLAR MOTOR COMPLEX"/>
    <property type="match status" value="1"/>
</dbReference>
<accession>A0AA37S520</accession>
<dbReference type="RefSeq" id="WP_049775587.1">
    <property type="nucleotide sequence ID" value="NZ_BJXY01000021.1"/>
</dbReference>
<dbReference type="InterPro" id="IPR036737">
    <property type="entry name" value="OmpA-like_sf"/>
</dbReference>
<dbReference type="Pfam" id="PF13677">
    <property type="entry name" value="MotB_plug"/>
    <property type="match status" value="1"/>
</dbReference>
<evidence type="ECO:0000256" key="3">
    <source>
        <dbReference type="ARBA" id="ARBA00022475"/>
    </source>
</evidence>
<evidence type="ECO:0000313" key="10">
    <source>
        <dbReference type="EMBL" id="GLQ03495.1"/>
    </source>
</evidence>
<dbReference type="GO" id="GO:0005886">
    <property type="term" value="C:plasma membrane"/>
    <property type="evidence" value="ECO:0007669"/>
    <property type="project" value="UniProtKB-SubCell"/>
</dbReference>
<dbReference type="InterPro" id="IPR006665">
    <property type="entry name" value="OmpA-like"/>
</dbReference>
<reference evidence="10" key="1">
    <citation type="journal article" date="2014" name="Int. J. Syst. Evol. Microbiol.">
        <title>Complete genome sequence of Corynebacterium casei LMG S-19264T (=DSM 44701T), isolated from a smear-ripened cheese.</title>
        <authorList>
            <consortium name="US DOE Joint Genome Institute (JGI-PGF)"/>
            <person name="Walter F."/>
            <person name="Albersmeier A."/>
            <person name="Kalinowski J."/>
            <person name="Ruckert C."/>
        </authorList>
    </citation>
    <scope>NUCLEOTIDE SEQUENCE</scope>
    <source>
        <strain evidence="10">NBRC 103034</strain>
    </source>
</reference>
<evidence type="ECO:0000256" key="6">
    <source>
        <dbReference type="ARBA" id="ARBA00023136"/>
    </source>
</evidence>
<evidence type="ECO:0000259" key="9">
    <source>
        <dbReference type="PROSITE" id="PS51123"/>
    </source>
</evidence>
<evidence type="ECO:0000256" key="8">
    <source>
        <dbReference type="SAM" id="Phobius"/>
    </source>
</evidence>
<evidence type="ECO:0000313" key="11">
    <source>
        <dbReference type="Proteomes" id="UP001161408"/>
    </source>
</evidence>
<dbReference type="InterPro" id="IPR050330">
    <property type="entry name" value="Bact_OuterMem_StrucFunc"/>
</dbReference>
<comment type="subcellular location">
    <subcellularLocation>
        <location evidence="1">Cell membrane</location>
        <topology evidence="1">Single-pass membrane protein</topology>
    </subcellularLocation>
</comment>
<keyword evidence="6 7" id="KW-0472">Membrane</keyword>
<proteinExistence type="inferred from homology"/>